<dbReference type="GO" id="GO:0009252">
    <property type="term" value="P:peptidoglycan biosynthetic process"/>
    <property type="evidence" value="ECO:0007669"/>
    <property type="project" value="UniProtKB-KW"/>
</dbReference>
<evidence type="ECO:0000256" key="6">
    <source>
        <dbReference type="ARBA" id="ARBA00022960"/>
    </source>
</evidence>
<dbReference type="EMBL" id="CAADRM010000130">
    <property type="protein sequence ID" value="VFU17242.1"/>
    <property type="molecule type" value="Genomic_DNA"/>
</dbReference>
<evidence type="ECO:0000259" key="9">
    <source>
        <dbReference type="Pfam" id="PF01225"/>
    </source>
</evidence>
<dbReference type="GO" id="GO:0051301">
    <property type="term" value="P:cell division"/>
    <property type="evidence" value="ECO:0007669"/>
    <property type="project" value="InterPro"/>
</dbReference>
<evidence type="ECO:0000256" key="4">
    <source>
        <dbReference type="ARBA" id="ARBA00022741"/>
    </source>
</evidence>
<dbReference type="InterPro" id="IPR005761">
    <property type="entry name" value="UDP-N-AcMur-Glu-dNH2Pim_ligase"/>
</dbReference>
<dbReference type="Pfam" id="PF08245">
    <property type="entry name" value="Mur_ligase_M"/>
    <property type="match status" value="1"/>
</dbReference>
<dbReference type="FunFam" id="3.90.190.20:FF:000006">
    <property type="entry name" value="UDP-N-acetylmuramoyl-L-alanyl-D-glutamate--2,6-diaminopimelate ligase"/>
    <property type="match status" value="1"/>
</dbReference>
<evidence type="ECO:0000259" key="10">
    <source>
        <dbReference type="Pfam" id="PF02875"/>
    </source>
</evidence>
<name>A0A485MA38_9ZZZZ</name>
<dbReference type="EC" id="6.3.2.13" evidence="12"/>
<dbReference type="GO" id="GO:0008360">
    <property type="term" value="P:regulation of cell shape"/>
    <property type="evidence" value="ECO:0007669"/>
    <property type="project" value="UniProtKB-KW"/>
</dbReference>
<protein>
    <submittedName>
        <fullName evidence="12">UDP-N-acetylmuramoyl-L-alanyl-D-glutamate:meso-diaminopimelate ligase</fullName>
        <ecNumber evidence="12">6.3.2.13</ecNumber>
    </submittedName>
</protein>
<dbReference type="GO" id="GO:0004326">
    <property type="term" value="F:tetrahydrofolylpolyglutamate synthase activity"/>
    <property type="evidence" value="ECO:0007669"/>
    <property type="project" value="InterPro"/>
</dbReference>
<comment type="similarity">
    <text evidence="1">Belongs to the MurCDEF family. MurE subfamily.</text>
</comment>
<gene>
    <name evidence="12" type="primary">murE</name>
    <name evidence="12" type="ORF">SCFA_640018</name>
</gene>
<dbReference type="NCBIfam" id="NF001126">
    <property type="entry name" value="PRK00139.1-4"/>
    <property type="match status" value="1"/>
</dbReference>
<keyword evidence="4" id="KW-0547">Nucleotide-binding</keyword>
<dbReference type="InterPro" id="IPR013221">
    <property type="entry name" value="Mur_ligase_cen"/>
</dbReference>
<keyword evidence="6" id="KW-0133">Cell shape</keyword>
<dbReference type="SUPFAM" id="SSF53244">
    <property type="entry name" value="MurD-like peptide ligases, peptide-binding domain"/>
    <property type="match status" value="1"/>
</dbReference>
<keyword evidence="8" id="KW-0961">Cell wall biogenesis/degradation</keyword>
<evidence type="ECO:0000256" key="1">
    <source>
        <dbReference type="ARBA" id="ARBA00005898"/>
    </source>
</evidence>
<reference evidence="12" key="1">
    <citation type="submission" date="2019-03" db="EMBL/GenBank/DDBJ databases">
        <authorList>
            <person name="Hao L."/>
        </authorList>
    </citation>
    <scope>NUCLEOTIDE SEQUENCE</scope>
</reference>
<dbReference type="Gene3D" id="3.90.190.20">
    <property type="entry name" value="Mur ligase, C-terminal domain"/>
    <property type="match status" value="1"/>
</dbReference>
<dbReference type="GO" id="GO:0005737">
    <property type="term" value="C:cytoplasm"/>
    <property type="evidence" value="ECO:0007669"/>
    <property type="project" value="InterPro"/>
</dbReference>
<dbReference type="AlphaFoldDB" id="A0A485MA38"/>
<dbReference type="InterPro" id="IPR004101">
    <property type="entry name" value="Mur_ligase_C"/>
</dbReference>
<dbReference type="Gene3D" id="3.40.1190.10">
    <property type="entry name" value="Mur-like, catalytic domain"/>
    <property type="match status" value="1"/>
</dbReference>
<evidence type="ECO:0000256" key="3">
    <source>
        <dbReference type="ARBA" id="ARBA00022598"/>
    </source>
</evidence>
<dbReference type="InterPro" id="IPR018109">
    <property type="entry name" value="Folylpolyglutamate_synth_CS"/>
</dbReference>
<proteinExistence type="inferred from homology"/>
<keyword evidence="2" id="KW-0963">Cytoplasm</keyword>
<evidence type="ECO:0000313" key="12">
    <source>
        <dbReference type="EMBL" id="VFU17242.1"/>
    </source>
</evidence>
<dbReference type="PROSITE" id="PS01011">
    <property type="entry name" value="FOLYLPOLYGLU_SYNT_1"/>
    <property type="match status" value="1"/>
</dbReference>
<evidence type="ECO:0000256" key="8">
    <source>
        <dbReference type="ARBA" id="ARBA00023316"/>
    </source>
</evidence>
<feature type="domain" description="Mur ligase N-terminal catalytic" evidence="9">
    <location>
        <begin position="25"/>
        <end position="93"/>
    </location>
</feature>
<evidence type="ECO:0000256" key="2">
    <source>
        <dbReference type="ARBA" id="ARBA00022490"/>
    </source>
</evidence>
<sequence>MKASEAAAILDGARITGTDNEFSRLRANSRSIRPGDAFIAVKGSADDGHRYIEDAIKAGARVVFCNPGTCTANSHAVTAIEVPDTREALRRLLPALYPEAERLGLIGITGTNGKTTTTYLLESVLKAAGKEPGVIGTINMRHHNVSITSSITTPGPLDLFEQLDSMARAGVDTCVMEVSSHSLDQDRVMGLKFDCGIFTNLSQDHLDYHPDMEAYFLAKKRLFDVYLKGAAVINIDDAFGKRLVRDLPDAITYGRQAGALIHLRLCRADSEGLHLTLSSPAGDLHLNSRLMGEVNAYNIMACVGASIASGIDKSAVVSGIEALQEVPGRMEPVRNRLGLTVLVDFAHTPDALQHALASARSFTKGRLISVFGCGGDRDRTKRPLMGAIAAAASDVVIVTSDNPRSEDPAAIIEDIVAGIDDRSRLMVEPDRCKAIRLGIGLMKSGDCLLIAGKGHETYQIIGSQRLSFDDRVCAAQCLEEVSRP</sequence>
<evidence type="ECO:0000259" key="11">
    <source>
        <dbReference type="Pfam" id="PF08245"/>
    </source>
</evidence>
<evidence type="ECO:0000256" key="7">
    <source>
        <dbReference type="ARBA" id="ARBA00022984"/>
    </source>
</evidence>
<feature type="domain" description="Mur ligase central" evidence="11">
    <location>
        <begin position="108"/>
        <end position="305"/>
    </location>
</feature>
<keyword evidence="3 12" id="KW-0436">Ligase</keyword>
<dbReference type="Pfam" id="PF01225">
    <property type="entry name" value="Mur_ligase"/>
    <property type="match status" value="1"/>
</dbReference>
<dbReference type="InterPro" id="IPR035911">
    <property type="entry name" value="MurE/MurF_N"/>
</dbReference>
<evidence type="ECO:0000256" key="5">
    <source>
        <dbReference type="ARBA" id="ARBA00022840"/>
    </source>
</evidence>
<dbReference type="Pfam" id="PF02875">
    <property type="entry name" value="Mur_ligase_C"/>
    <property type="match status" value="1"/>
</dbReference>
<dbReference type="InterPro" id="IPR036565">
    <property type="entry name" value="Mur-like_cat_sf"/>
</dbReference>
<feature type="domain" description="Mur ligase C-terminal" evidence="10">
    <location>
        <begin position="328"/>
        <end position="454"/>
    </location>
</feature>
<dbReference type="PANTHER" id="PTHR23135:SF4">
    <property type="entry name" value="UDP-N-ACETYLMURAMOYL-L-ALANYL-D-GLUTAMATE--2,6-DIAMINOPIMELATE LIGASE MURE HOMOLOG, CHLOROPLASTIC"/>
    <property type="match status" value="1"/>
</dbReference>
<dbReference type="SUPFAM" id="SSF53623">
    <property type="entry name" value="MurD-like peptide ligases, catalytic domain"/>
    <property type="match status" value="1"/>
</dbReference>
<dbReference type="NCBIfam" id="NF001124">
    <property type="entry name" value="PRK00139.1-2"/>
    <property type="match status" value="1"/>
</dbReference>
<dbReference type="InterPro" id="IPR000713">
    <property type="entry name" value="Mur_ligase_N"/>
</dbReference>
<dbReference type="Gene3D" id="3.40.1390.10">
    <property type="entry name" value="MurE/MurF, N-terminal domain"/>
    <property type="match status" value="1"/>
</dbReference>
<dbReference type="SUPFAM" id="SSF63418">
    <property type="entry name" value="MurE/MurF N-terminal domain"/>
    <property type="match status" value="1"/>
</dbReference>
<dbReference type="NCBIfam" id="TIGR01085">
    <property type="entry name" value="murE"/>
    <property type="match status" value="1"/>
</dbReference>
<keyword evidence="7" id="KW-0573">Peptidoglycan synthesis</keyword>
<dbReference type="GO" id="GO:0005524">
    <property type="term" value="F:ATP binding"/>
    <property type="evidence" value="ECO:0007669"/>
    <property type="project" value="UniProtKB-KW"/>
</dbReference>
<dbReference type="HAMAP" id="MF_00208">
    <property type="entry name" value="MurE"/>
    <property type="match status" value="1"/>
</dbReference>
<dbReference type="GO" id="GO:0071555">
    <property type="term" value="P:cell wall organization"/>
    <property type="evidence" value="ECO:0007669"/>
    <property type="project" value="UniProtKB-KW"/>
</dbReference>
<dbReference type="GO" id="GO:0008765">
    <property type="term" value="F:UDP-N-acetylmuramoylalanyl-D-glutamate-2,6-diaminopimelate ligase activity"/>
    <property type="evidence" value="ECO:0007669"/>
    <property type="project" value="UniProtKB-EC"/>
</dbReference>
<keyword evidence="5" id="KW-0067">ATP-binding</keyword>
<organism evidence="12">
    <name type="scientific">anaerobic digester metagenome</name>
    <dbReference type="NCBI Taxonomy" id="1263854"/>
    <lineage>
        <taxon>unclassified sequences</taxon>
        <taxon>metagenomes</taxon>
        <taxon>ecological metagenomes</taxon>
    </lineage>
</organism>
<dbReference type="PANTHER" id="PTHR23135">
    <property type="entry name" value="MUR LIGASE FAMILY MEMBER"/>
    <property type="match status" value="1"/>
</dbReference>
<accession>A0A485MA38</accession>
<dbReference type="InterPro" id="IPR036615">
    <property type="entry name" value="Mur_ligase_C_dom_sf"/>
</dbReference>